<name>A0A5U8JDL3_SALET</name>
<reference evidence="2" key="1">
    <citation type="submission" date="2018-06" db="EMBL/GenBank/DDBJ databases">
        <authorList>
            <person name="Ashton P.M."/>
            <person name="Dallman T."/>
            <person name="Nair S."/>
            <person name="De Pinna E."/>
            <person name="Peters T."/>
            <person name="Grant K."/>
        </authorList>
    </citation>
    <scope>NUCLEOTIDE SEQUENCE [LARGE SCALE GENOMIC DNA]</scope>
    <source>
        <strain evidence="2">449454</strain>
    </source>
</reference>
<evidence type="ECO:0000313" key="2">
    <source>
        <dbReference type="EMBL" id="EBR8436197.1"/>
    </source>
</evidence>
<dbReference type="Gene3D" id="3.20.20.150">
    <property type="entry name" value="Divalent-metal-dependent TIM barrel enzymes"/>
    <property type="match status" value="1"/>
</dbReference>
<evidence type="ECO:0000259" key="1">
    <source>
        <dbReference type="Pfam" id="PF01261"/>
    </source>
</evidence>
<dbReference type="Proteomes" id="UP000839597">
    <property type="component" value="Unassembled WGS sequence"/>
</dbReference>
<dbReference type="EMBL" id="AAGTPA010000047">
    <property type="protein sequence ID" value="EBR8436197.1"/>
    <property type="molecule type" value="Genomic_DNA"/>
</dbReference>
<dbReference type="InterPro" id="IPR050312">
    <property type="entry name" value="IolE/XylAMocC-like"/>
</dbReference>
<proteinExistence type="predicted"/>
<protein>
    <submittedName>
        <fullName evidence="2">Sugar phosphate isomerase/epimerase</fullName>
    </submittedName>
</protein>
<organism evidence="2">
    <name type="scientific">Salmonella enterica subsp. enterica serovar Panama</name>
    <dbReference type="NCBI Taxonomy" id="29472"/>
    <lineage>
        <taxon>Bacteria</taxon>
        <taxon>Pseudomonadati</taxon>
        <taxon>Pseudomonadota</taxon>
        <taxon>Gammaproteobacteria</taxon>
        <taxon>Enterobacterales</taxon>
        <taxon>Enterobacteriaceae</taxon>
        <taxon>Salmonella</taxon>
    </lineage>
</organism>
<dbReference type="AlphaFoldDB" id="A0A5U8JDL3"/>
<dbReference type="GO" id="GO:0016853">
    <property type="term" value="F:isomerase activity"/>
    <property type="evidence" value="ECO:0007669"/>
    <property type="project" value="UniProtKB-KW"/>
</dbReference>
<dbReference type="SUPFAM" id="SSF51658">
    <property type="entry name" value="Xylose isomerase-like"/>
    <property type="match status" value="1"/>
</dbReference>
<gene>
    <name evidence="2" type="ORF">DOI44_25035</name>
</gene>
<dbReference type="InterPro" id="IPR013022">
    <property type="entry name" value="Xyl_isomerase-like_TIM-brl"/>
</dbReference>
<accession>A0A5U8JDL3</accession>
<comment type="caution">
    <text evidence="2">The sequence shown here is derived from an EMBL/GenBank/DDBJ whole genome shotgun (WGS) entry which is preliminary data.</text>
</comment>
<keyword evidence="2" id="KW-0413">Isomerase</keyword>
<dbReference type="Pfam" id="PF01261">
    <property type="entry name" value="AP_endonuc_2"/>
    <property type="match status" value="1"/>
</dbReference>
<dbReference type="InterPro" id="IPR036237">
    <property type="entry name" value="Xyl_isomerase-like_sf"/>
</dbReference>
<feature type="domain" description="Xylose isomerase-like TIM barrel" evidence="1">
    <location>
        <begin position="28"/>
        <end position="269"/>
    </location>
</feature>
<sequence>MSNVTQRPHSYCINTATAGFRISLPELIDACAARGITTISPWRKEFKKTPVQAISRQLKSCHMSAAGLCRSTYYTAQNLSDRNAAIDDNRKALDLAAELQCAHYVQVVGGLPGGLKQLAQARHQAKNGIQQLLEHSRQVGVRIALEPLHPMMTGDRSCLNTLSMALDWCDELDPEGTYGLGVIVDVYHVWWDPDLYNQIKRAGHRILAFHVSDWLMPTTDLVNDRGMPGDGIIDIPLIRQWVTEAGYTGVTELEVFSENNWWRQPLEYTLEIALARLSTSC</sequence>
<dbReference type="PANTHER" id="PTHR12110">
    <property type="entry name" value="HYDROXYPYRUVATE ISOMERASE"/>
    <property type="match status" value="1"/>
</dbReference>
<dbReference type="PANTHER" id="PTHR12110:SF52">
    <property type="entry name" value="XYLOSE ISOMERASE"/>
    <property type="match status" value="1"/>
</dbReference>